<reference evidence="4 5" key="1">
    <citation type="submission" date="2024-04" db="EMBL/GenBank/DDBJ databases">
        <title>Complete genome sequence of Fusarium acuminatum.</title>
        <authorList>
            <person name="Lan B."/>
        </authorList>
    </citation>
    <scope>NUCLEOTIDE SEQUENCE [LARGE SCALE GENOMIC DNA]</scope>
    <source>
        <strain evidence="4">1A</strain>
    </source>
</reference>
<dbReference type="Gene3D" id="4.10.280.10">
    <property type="entry name" value="Helix-loop-helix DNA-binding domain"/>
    <property type="match status" value="1"/>
</dbReference>
<protein>
    <submittedName>
        <fullName evidence="4">Allergen Fus c 3</fullName>
    </submittedName>
</protein>
<feature type="region of interest" description="Disordered" evidence="2">
    <location>
        <begin position="1"/>
        <end position="31"/>
    </location>
</feature>
<dbReference type="Proteomes" id="UP001489902">
    <property type="component" value="Chromosome 2"/>
</dbReference>
<keyword evidence="5" id="KW-1185">Reference proteome</keyword>
<dbReference type="InterPro" id="IPR036638">
    <property type="entry name" value="HLH_DNA-bd_sf"/>
</dbReference>
<feature type="coiled-coil region" evidence="1">
    <location>
        <begin position="239"/>
        <end position="266"/>
    </location>
</feature>
<feature type="compositionally biased region" description="Basic residues" evidence="2">
    <location>
        <begin position="163"/>
        <end position="172"/>
    </location>
</feature>
<feature type="compositionally biased region" description="Low complexity" evidence="2">
    <location>
        <begin position="85"/>
        <end position="97"/>
    </location>
</feature>
<feature type="region of interest" description="Disordered" evidence="2">
    <location>
        <begin position="121"/>
        <end position="194"/>
    </location>
</feature>
<feature type="region of interest" description="Disordered" evidence="2">
    <location>
        <begin position="85"/>
        <end position="106"/>
    </location>
</feature>
<dbReference type="PROSITE" id="PS50888">
    <property type="entry name" value="BHLH"/>
    <property type="match status" value="1"/>
</dbReference>
<evidence type="ECO:0000256" key="1">
    <source>
        <dbReference type="SAM" id="Coils"/>
    </source>
</evidence>
<feature type="compositionally biased region" description="Basic and acidic residues" evidence="2">
    <location>
        <begin position="13"/>
        <end position="27"/>
    </location>
</feature>
<dbReference type="InterPro" id="IPR011598">
    <property type="entry name" value="bHLH_dom"/>
</dbReference>
<organism evidence="4 5">
    <name type="scientific">Fusarium acuminatum</name>
    <dbReference type="NCBI Taxonomy" id="5515"/>
    <lineage>
        <taxon>Eukaryota</taxon>
        <taxon>Fungi</taxon>
        <taxon>Dikarya</taxon>
        <taxon>Ascomycota</taxon>
        <taxon>Pezizomycotina</taxon>
        <taxon>Sordariomycetes</taxon>
        <taxon>Hypocreomycetidae</taxon>
        <taxon>Hypocreales</taxon>
        <taxon>Nectriaceae</taxon>
        <taxon>Fusarium</taxon>
        <taxon>Fusarium tricinctum species complex</taxon>
    </lineage>
</organism>
<evidence type="ECO:0000259" key="3">
    <source>
        <dbReference type="PROSITE" id="PS50888"/>
    </source>
</evidence>
<feature type="compositionally biased region" description="Polar residues" evidence="2">
    <location>
        <begin position="137"/>
        <end position="146"/>
    </location>
</feature>
<evidence type="ECO:0000313" key="5">
    <source>
        <dbReference type="Proteomes" id="UP001489902"/>
    </source>
</evidence>
<dbReference type="EMBL" id="CP151261">
    <property type="protein sequence ID" value="WZH42303.1"/>
    <property type="molecule type" value="Genomic_DNA"/>
</dbReference>
<name>A0ABZ2WNK7_9HYPO</name>
<evidence type="ECO:0000313" key="4">
    <source>
        <dbReference type="EMBL" id="WZH42303.1"/>
    </source>
</evidence>
<sequence>MSTHTIAVDPSDSWDRRNSGHEVRDQARQFPPFSSLPACHFLDQIDQIEEGPVEIEDLIYGNSSWRLGSYNPNLSALDSSLADPLSWDPTTSPTGTSDPEESNLSQGITMRPDLSEFGRCSMNQDKGPSLAYESKGPTATSVSLQTDRIEDDSKPSAPAKMRSASRKPKTFSRGRPSLPASIRQARKSHNNVERQYRSRLKFRFERLLSVLQASMPKAESKGENGTVKDDYCFSRGEVLDAARDRILTLEKENRTLATRVEFLSQNLVLN</sequence>
<feature type="domain" description="BHLH" evidence="3">
    <location>
        <begin position="184"/>
        <end position="249"/>
    </location>
</feature>
<gene>
    <name evidence="4" type="ORF">QYS62_003294</name>
</gene>
<accession>A0ABZ2WNK7</accession>
<keyword evidence="1" id="KW-0175">Coiled coil</keyword>
<dbReference type="SUPFAM" id="SSF47459">
    <property type="entry name" value="HLH, helix-loop-helix DNA-binding domain"/>
    <property type="match status" value="1"/>
</dbReference>
<evidence type="ECO:0000256" key="2">
    <source>
        <dbReference type="SAM" id="MobiDB-lite"/>
    </source>
</evidence>
<proteinExistence type="predicted"/>